<name>A0A6A5YCE5_9PEZI</name>
<keyword evidence="2" id="KW-0812">Transmembrane</keyword>
<feature type="transmembrane region" description="Helical" evidence="2">
    <location>
        <begin position="7"/>
        <end position="28"/>
    </location>
</feature>
<dbReference type="Proteomes" id="UP000799776">
    <property type="component" value="Unassembled WGS sequence"/>
</dbReference>
<keyword evidence="4" id="KW-1185">Reference proteome</keyword>
<evidence type="ECO:0000313" key="3">
    <source>
        <dbReference type="EMBL" id="KAF2089183.1"/>
    </source>
</evidence>
<keyword evidence="2" id="KW-1133">Transmembrane helix</keyword>
<evidence type="ECO:0000256" key="1">
    <source>
        <dbReference type="SAM" id="MobiDB-lite"/>
    </source>
</evidence>
<feature type="transmembrane region" description="Helical" evidence="2">
    <location>
        <begin position="34"/>
        <end position="55"/>
    </location>
</feature>
<proteinExistence type="predicted"/>
<keyword evidence="2" id="KW-0472">Membrane</keyword>
<feature type="region of interest" description="Disordered" evidence="1">
    <location>
        <begin position="746"/>
        <end position="765"/>
    </location>
</feature>
<dbReference type="AlphaFoldDB" id="A0A6A5YCE5"/>
<gene>
    <name evidence="3" type="ORF">K490DRAFT_55774</name>
</gene>
<organism evidence="3 4">
    <name type="scientific">Saccharata proteae CBS 121410</name>
    <dbReference type="NCBI Taxonomy" id="1314787"/>
    <lineage>
        <taxon>Eukaryota</taxon>
        <taxon>Fungi</taxon>
        <taxon>Dikarya</taxon>
        <taxon>Ascomycota</taxon>
        <taxon>Pezizomycotina</taxon>
        <taxon>Dothideomycetes</taxon>
        <taxon>Dothideomycetes incertae sedis</taxon>
        <taxon>Botryosphaeriales</taxon>
        <taxon>Saccharataceae</taxon>
        <taxon>Saccharata</taxon>
    </lineage>
</organism>
<dbReference type="EMBL" id="ML978715">
    <property type="protein sequence ID" value="KAF2089183.1"/>
    <property type="molecule type" value="Genomic_DNA"/>
</dbReference>
<protein>
    <submittedName>
        <fullName evidence="3">Uncharacterized protein</fullName>
    </submittedName>
</protein>
<feature type="transmembrane region" description="Helical" evidence="2">
    <location>
        <begin position="76"/>
        <end position="99"/>
    </location>
</feature>
<accession>A0A6A5YCE5</accession>
<feature type="compositionally biased region" description="Low complexity" evidence="1">
    <location>
        <begin position="755"/>
        <end position="765"/>
    </location>
</feature>
<sequence>MWLVRTFLSLEGWPLVCFMGALYLITLWTNTLHILYTAAAFLLTIQLLENILLAVQTSPILAYLARLEFSDNPVGAVLWFLGDEPIALLGCLAITFSFLRTHSVEGSWTCQLHFLGAFVGVTAMRKETALELKLGHCYKLLLFGSMQRILRQLLGLFSFDFQGCGTILKDYFVGTAPARCLMYIYNTDVSIREASIATTGNILAMLGLRIRNIWWYTAYRPRHRGYDSGFHFLIGAWVDFGLFEVDRFISTRYWQSIVDPIEFFYIPRFLLTWDNDDDDDDEERRRYFVPGSFDDDDRGGDWDWAWTPLPLVTLAAVFHVNITREVIGSCRVLSMKFSIKSTMDEILSNNRWFIAKCCTFVQSAAPGLTTLIPKRVQDTVRQSRPFNFSGLPYDCQERIVQFALCDTPDPMNTFLTPVDANHYHETKRLSFQLHCELYAKWNDFRTIGYPTLGSLQRVDSLLRDLTLRIYLEQSTFKFSKLDDLDWIFNPANRLPQEWAQRIRKLAVTWRVREPHLPWPQPDWDPAGDAFRNLATLKGLRVLTIRLHPWMWTHVNYRALRDPTRLWQRGRMPRIGAIELDERYWDRVPGMEALTKLVGVGRGVFVKVEASDLFPASFAARDGKARLVASFEKYLRIVIAENQNDADVAPSTSSDWSSESNNSTTVWHRRRMPRVEAIEQDEEYWDKVPGMGDFINLIEKLEVVTLGVSDLFPARLSVENGRERLIASFKNYVHKVLAERQVVERSPASSGWLTEDSTTTDGDGGF</sequence>
<evidence type="ECO:0000313" key="4">
    <source>
        <dbReference type="Proteomes" id="UP000799776"/>
    </source>
</evidence>
<evidence type="ECO:0000256" key="2">
    <source>
        <dbReference type="SAM" id="Phobius"/>
    </source>
</evidence>
<reference evidence="3" key="1">
    <citation type="journal article" date="2020" name="Stud. Mycol.">
        <title>101 Dothideomycetes genomes: a test case for predicting lifestyles and emergence of pathogens.</title>
        <authorList>
            <person name="Haridas S."/>
            <person name="Albert R."/>
            <person name="Binder M."/>
            <person name="Bloem J."/>
            <person name="Labutti K."/>
            <person name="Salamov A."/>
            <person name="Andreopoulos B."/>
            <person name="Baker S."/>
            <person name="Barry K."/>
            <person name="Bills G."/>
            <person name="Bluhm B."/>
            <person name="Cannon C."/>
            <person name="Castanera R."/>
            <person name="Culley D."/>
            <person name="Daum C."/>
            <person name="Ezra D."/>
            <person name="Gonzalez J."/>
            <person name="Henrissat B."/>
            <person name="Kuo A."/>
            <person name="Liang C."/>
            <person name="Lipzen A."/>
            <person name="Lutzoni F."/>
            <person name="Magnuson J."/>
            <person name="Mondo S."/>
            <person name="Nolan M."/>
            <person name="Ohm R."/>
            <person name="Pangilinan J."/>
            <person name="Park H.-J."/>
            <person name="Ramirez L."/>
            <person name="Alfaro M."/>
            <person name="Sun H."/>
            <person name="Tritt A."/>
            <person name="Yoshinaga Y."/>
            <person name="Zwiers L.-H."/>
            <person name="Turgeon B."/>
            <person name="Goodwin S."/>
            <person name="Spatafora J."/>
            <person name="Crous P."/>
            <person name="Grigoriev I."/>
        </authorList>
    </citation>
    <scope>NUCLEOTIDE SEQUENCE</scope>
    <source>
        <strain evidence="3">CBS 121410</strain>
    </source>
</reference>